<dbReference type="AlphaFoldDB" id="A0A0B6ZJ71"/>
<feature type="region of interest" description="Disordered" evidence="7">
    <location>
        <begin position="163"/>
        <end position="182"/>
    </location>
</feature>
<sequence>MRVEGTMTHVSNEVASSSTESSEDEEEARKIREALCDESIYKSPKTIGQKTSDGQIKNKETKYGPLQVEGKQTSTLKSNRTADKNDYDDDNILQTTPGFRAYVAKQLSNMLDSDLADSLIDDVWQAPKLGNEDKSSVGILLFSNSKTLCRIDVQNEVEMQQPKPAASHVFKHRKHKLSTSSESSEDEKISACVFSVSDIQKENKRLAMLEKQPVTKDNEKSIMETNSNITPTHGQLSGNSTLQNGSSVVKKKKKKKK</sequence>
<comment type="similarity">
    <text evidence="2">Belongs to the CUSTOS family.</text>
</comment>
<dbReference type="GO" id="GO:0005635">
    <property type="term" value="C:nuclear envelope"/>
    <property type="evidence" value="ECO:0007669"/>
    <property type="project" value="UniProtKB-SubCell"/>
</dbReference>
<evidence type="ECO:0000256" key="3">
    <source>
        <dbReference type="ARBA" id="ARBA00013465"/>
    </source>
</evidence>
<feature type="compositionally biased region" description="Polar residues" evidence="7">
    <location>
        <begin position="223"/>
        <end position="247"/>
    </location>
</feature>
<evidence type="ECO:0000256" key="4">
    <source>
        <dbReference type="ARBA" id="ARBA00022473"/>
    </source>
</evidence>
<feature type="region of interest" description="Disordered" evidence="7">
    <location>
        <begin position="1"/>
        <end position="87"/>
    </location>
</feature>
<dbReference type="PANTHER" id="PTHR14482:SF0">
    <property type="entry name" value="PROTEIN CUSTOS"/>
    <property type="match status" value="1"/>
</dbReference>
<reference evidence="8" key="1">
    <citation type="submission" date="2014-12" db="EMBL/GenBank/DDBJ databases">
        <title>Insight into the proteome of Arion vulgaris.</title>
        <authorList>
            <person name="Aradska J."/>
            <person name="Bulat T."/>
            <person name="Smidak R."/>
            <person name="Sarate P."/>
            <person name="Gangsoo J."/>
            <person name="Sialana F."/>
            <person name="Bilban M."/>
            <person name="Lubec G."/>
        </authorList>
    </citation>
    <scope>NUCLEOTIDE SEQUENCE</scope>
    <source>
        <tissue evidence="8">Skin</tissue>
    </source>
</reference>
<name>A0A0B6ZJ71_9EUPU</name>
<feature type="compositionally biased region" description="Polar residues" evidence="7">
    <location>
        <begin position="70"/>
        <end position="79"/>
    </location>
</feature>
<feature type="non-terminal residue" evidence="8">
    <location>
        <position position="257"/>
    </location>
</feature>
<comment type="subcellular location">
    <subcellularLocation>
        <location evidence="1">Nucleus envelope</location>
    </subcellularLocation>
</comment>
<evidence type="ECO:0000256" key="6">
    <source>
        <dbReference type="ARBA" id="ARBA00023242"/>
    </source>
</evidence>
<evidence type="ECO:0000313" key="8">
    <source>
        <dbReference type="EMBL" id="CEK68669.1"/>
    </source>
</evidence>
<keyword evidence="5" id="KW-0879">Wnt signaling pathway</keyword>
<feature type="compositionally biased region" description="Polar residues" evidence="7">
    <location>
        <begin position="46"/>
        <end position="55"/>
    </location>
</feature>
<keyword evidence="6" id="KW-0539">Nucleus</keyword>
<evidence type="ECO:0000256" key="7">
    <source>
        <dbReference type="SAM" id="MobiDB-lite"/>
    </source>
</evidence>
<protein>
    <recommendedName>
        <fullName evidence="3">Protein CUSTOS</fullName>
    </recommendedName>
</protein>
<feature type="region of interest" description="Disordered" evidence="7">
    <location>
        <begin position="208"/>
        <end position="257"/>
    </location>
</feature>
<accession>A0A0B6ZJ71</accession>
<evidence type="ECO:0000256" key="2">
    <source>
        <dbReference type="ARBA" id="ARBA00008632"/>
    </source>
</evidence>
<evidence type="ECO:0000256" key="5">
    <source>
        <dbReference type="ARBA" id="ARBA00022687"/>
    </source>
</evidence>
<keyword evidence="4" id="KW-0217">Developmental protein</keyword>
<dbReference type="InterPro" id="IPR026694">
    <property type="entry name" value="CUSTOS"/>
</dbReference>
<dbReference type="GO" id="GO:0016055">
    <property type="term" value="P:Wnt signaling pathway"/>
    <property type="evidence" value="ECO:0007669"/>
    <property type="project" value="UniProtKB-KW"/>
</dbReference>
<feature type="compositionally biased region" description="Low complexity" evidence="7">
    <location>
        <begin position="11"/>
        <end position="20"/>
    </location>
</feature>
<evidence type="ECO:0000256" key="1">
    <source>
        <dbReference type="ARBA" id="ARBA00004259"/>
    </source>
</evidence>
<dbReference type="EMBL" id="HACG01021804">
    <property type="protein sequence ID" value="CEK68669.1"/>
    <property type="molecule type" value="Transcribed_RNA"/>
</dbReference>
<proteinExistence type="inferred from homology"/>
<gene>
    <name evidence="8" type="primary">ORF67196</name>
</gene>
<organism evidence="8">
    <name type="scientific">Arion vulgaris</name>
    <dbReference type="NCBI Taxonomy" id="1028688"/>
    <lineage>
        <taxon>Eukaryota</taxon>
        <taxon>Metazoa</taxon>
        <taxon>Spiralia</taxon>
        <taxon>Lophotrochozoa</taxon>
        <taxon>Mollusca</taxon>
        <taxon>Gastropoda</taxon>
        <taxon>Heterobranchia</taxon>
        <taxon>Euthyneura</taxon>
        <taxon>Panpulmonata</taxon>
        <taxon>Eupulmonata</taxon>
        <taxon>Stylommatophora</taxon>
        <taxon>Helicina</taxon>
        <taxon>Arionoidea</taxon>
        <taxon>Arionidae</taxon>
        <taxon>Arion</taxon>
    </lineage>
</organism>
<dbReference type="PANTHER" id="PTHR14482">
    <property type="entry name" value="CHROMOSOME 12 ORF 43 HOMOLOG"/>
    <property type="match status" value="1"/>
</dbReference>
<feature type="compositionally biased region" description="Basic and acidic residues" evidence="7">
    <location>
        <begin position="208"/>
        <end position="222"/>
    </location>
</feature>